<dbReference type="PROSITE" id="PS51212">
    <property type="entry name" value="WSC"/>
    <property type="match status" value="1"/>
</dbReference>
<dbReference type="SMART" id="SM00216">
    <property type="entry name" value="VWD"/>
    <property type="match status" value="1"/>
</dbReference>
<dbReference type="PROSITE" id="PS50070">
    <property type="entry name" value="KRINGLE_2"/>
    <property type="match status" value="1"/>
</dbReference>
<dbReference type="EMBL" id="JH818468">
    <property type="protein sequence ID" value="EKC36393.1"/>
    <property type="molecule type" value="Genomic_DNA"/>
</dbReference>
<evidence type="ECO:0000256" key="3">
    <source>
        <dbReference type="ARBA" id="ARBA00023180"/>
    </source>
</evidence>
<dbReference type="InterPro" id="IPR018056">
    <property type="entry name" value="Kringle_CS"/>
</dbReference>
<reference evidence="5" key="1">
    <citation type="journal article" date="2012" name="Nature">
        <title>The oyster genome reveals stress adaptation and complexity of shell formation.</title>
        <authorList>
            <person name="Zhang G."/>
            <person name="Fang X."/>
            <person name="Guo X."/>
            <person name="Li L."/>
            <person name="Luo R."/>
            <person name="Xu F."/>
            <person name="Yang P."/>
            <person name="Zhang L."/>
            <person name="Wang X."/>
            <person name="Qi H."/>
            <person name="Xiong Z."/>
            <person name="Que H."/>
            <person name="Xie Y."/>
            <person name="Holland P.W."/>
            <person name="Paps J."/>
            <person name="Zhu Y."/>
            <person name="Wu F."/>
            <person name="Chen Y."/>
            <person name="Wang J."/>
            <person name="Peng C."/>
            <person name="Meng J."/>
            <person name="Yang L."/>
            <person name="Liu J."/>
            <person name="Wen B."/>
            <person name="Zhang N."/>
            <person name="Huang Z."/>
            <person name="Zhu Q."/>
            <person name="Feng Y."/>
            <person name="Mount A."/>
            <person name="Hedgecock D."/>
            <person name="Xu Z."/>
            <person name="Liu Y."/>
            <person name="Domazet-Loso T."/>
            <person name="Du Y."/>
            <person name="Sun X."/>
            <person name="Zhang S."/>
            <person name="Liu B."/>
            <person name="Cheng P."/>
            <person name="Jiang X."/>
            <person name="Li J."/>
            <person name="Fan D."/>
            <person name="Wang W."/>
            <person name="Fu W."/>
            <person name="Wang T."/>
            <person name="Wang B."/>
            <person name="Zhang J."/>
            <person name="Peng Z."/>
            <person name="Li Y."/>
            <person name="Li N."/>
            <person name="Wang J."/>
            <person name="Chen M."/>
            <person name="He Y."/>
            <person name="Tan F."/>
            <person name="Song X."/>
            <person name="Zheng Q."/>
            <person name="Huang R."/>
            <person name="Yang H."/>
            <person name="Du X."/>
            <person name="Chen L."/>
            <person name="Yang M."/>
            <person name="Gaffney P.M."/>
            <person name="Wang S."/>
            <person name="Luo L."/>
            <person name="She Z."/>
            <person name="Ming Y."/>
            <person name="Huang W."/>
            <person name="Zhang S."/>
            <person name="Huang B."/>
            <person name="Zhang Y."/>
            <person name="Qu T."/>
            <person name="Ni P."/>
            <person name="Miao G."/>
            <person name="Wang J."/>
            <person name="Wang Q."/>
            <person name="Steinberg C.E."/>
            <person name="Wang H."/>
            <person name="Li N."/>
            <person name="Qian L."/>
            <person name="Zhang G."/>
            <person name="Li Y."/>
            <person name="Yang H."/>
            <person name="Liu X."/>
            <person name="Wang J."/>
            <person name="Yin Y."/>
            <person name="Wang J."/>
        </authorList>
    </citation>
    <scope>NUCLEOTIDE SEQUENCE [LARGE SCALE GENOMIC DNA]</scope>
    <source>
        <strain evidence="5">05x7-T-G4-1.051#20</strain>
    </source>
</reference>
<keyword evidence="1 4" id="KW-0420">Kringle</keyword>
<dbReference type="FunFam" id="2.10.25.10:FF:000055">
    <property type="entry name" value="alpha-tectorin isoform X1"/>
    <property type="match status" value="1"/>
</dbReference>
<sequence length="835" mass="93689">MRYSLFIAFLFVFLAGSADGLFGWFFSKGCGRKKGNIYKPNMIGCFKDSSRRVLEGGRTWNNHMTVNQCRRRCEKENSRFYGLEAGNECFCGNCIRSKVKKPIRECRVKCKGSRAACGGPWRILIYRNRRYRKTRNRCGRHRKCHRNGRCVNGDCRCKKGYTGDGVRLCYKTCTCTASGDPHYRTYDGSMIHFMGVCKYTLTKVKNSRSNIFNVEVKNEYHGRNKRVSYTRLVDVKLGKTTIRLHKRHHVYINGLRTYLPYTKAGKFRIFRSGCKVKVIAETKEGPATVTWDGHSSVSVTIPRPLGKRMTGLCGNCNGRRDDYRTKYGVDMSKKPNRYSLIGNSFTVKDDTDQIHKHCKAYEVENKCTPLLRKKALNRKACGYLNPAKKEESPFKDCMLESPSTSKKMFDNCLFDFCYYYDDPAQRKTSVCQSVTGFADFCGSMGITAKWRDESFCPLPCGENMVYDAEMSGCPASCVDPNSEKQCDQPPTEGCRCKDGFVLSDNKCVKKEKCGCKGADSKYYPRPACGENQACLVSNGCPSCVCKPGYIQNGKSGCIKENPDCKDQKADISCSSANGKKKVCTVPKARTVVHVRSTSKDCKYGLTYGLSADGIWNVLPMTIHGVKSTEVQWQPQNQVIHVKSGLPRVPTSTRYSKLKPTTTAEILTMNLVCGVTRPIRRKDGIFALYLFAVSGPQTPGTPSIECLGADDPKGLKYNGLVNKTKSGKTCQAWGKQRPHSHSFQRLADQGNFCRNPDSEAAPWCYTTSSGTRWELCDIPDCGQCEIKQERSRNCKIIYKVSGKCLFESSAISNCKFKANLGAYRNGVTEASVVGRR</sequence>
<dbReference type="InterPro" id="IPR013806">
    <property type="entry name" value="Kringle-like"/>
</dbReference>
<dbReference type="InParanoid" id="K1QRN4"/>
<comment type="caution">
    <text evidence="4">Lacks conserved residue(s) required for the propagation of feature annotation.</text>
</comment>
<dbReference type="SUPFAM" id="SSF57567">
    <property type="entry name" value="Serine protease inhibitors"/>
    <property type="match status" value="1"/>
</dbReference>
<dbReference type="PANTHER" id="PTHR11339:SF374">
    <property type="entry name" value="ZONADHESIN"/>
    <property type="match status" value="1"/>
</dbReference>
<protein>
    <submittedName>
        <fullName evidence="5">Zonadhesin</fullName>
    </submittedName>
</protein>
<dbReference type="AlphaFoldDB" id="K1QRN4"/>
<dbReference type="CDD" id="cd19941">
    <property type="entry name" value="TIL"/>
    <property type="match status" value="1"/>
</dbReference>
<dbReference type="PROSITE" id="PS51233">
    <property type="entry name" value="VWFD"/>
    <property type="match status" value="1"/>
</dbReference>
<dbReference type="Pfam" id="PF00051">
    <property type="entry name" value="Kringle"/>
    <property type="match status" value="1"/>
</dbReference>
<dbReference type="Pfam" id="PF00094">
    <property type="entry name" value="VWD"/>
    <property type="match status" value="1"/>
</dbReference>
<dbReference type="InterPro" id="IPR002889">
    <property type="entry name" value="WSC_carb-bd"/>
</dbReference>
<dbReference type="GO" id="GO:0031012">
    <property type="term" value="C:extracellular matrix"/>
    <property type="evidence" value="ECO:0007669"/>
    <property type="project" value="TreeGrafter"/>
</dbReference>
<dbReference type="PROSITE" id="PS01186">
    <property type="entry name" value="EGF_2"/>
    <property type="match status" value="1"/>
</dbReference>
<dbReference type="PROSITE" id="PS00021">
    <property type="entry name" value="KRINGLE_1"/>
    <property type="match status" value="1"/>
</dbReference>
<dbReference type="InterPro" id="IPR000001">
    <property type="entry name" value="Kringle"/>
</dbReference>
<name>K1QRN4_MAGGI</name>
<dbReference type="Gene3D" id="2.40.20.10">
    <property type="entry name" value="Plasminogen Kringle 4"/>
    <property type="match status" value="1"/>
</dbReference>
<dbReference type="HOGENOM" id="CLU_340174_0_0_1"/>
<evidence type="ECO:0000313" key="5">
    <source>
        <dbReference type="EMBL" id="EKC36393.1"/>
    </source>
</evidence>
<dbReference type="InterPro" id="IPR036084">
    <property type="entry name" value="Ser_inhib-like_sf"/>
</dbReference>
<proteinExistence type="predicted"/>
<dbReference type="SMART" id="SM00321">
    <property type="entry name" value="WSC"/>
    <property type="match status" value="1"/>
</dbReference>
<dbReference type="InterPro" id="IPR001846">
    <property type="entry name" value="VWF_type-D"/>
</dbReference>
<dbReference type="CDD" id="cd00108">
    <property type="entry name" value="KR"/>
    <property type="match status" value="1"/>
</dbReference>
<dbReference type="SMART" id="SM00130">
    <property type="entry name" value="KR"/>
    <property type="match status" value="1"/>
</dbReference>
<dbReference type="InterPro" id="IPR038178">
    <property type="entry name" value="Kringle_sf"/>
</dbReference>
<dbReference type="InterPro" id="IPR002919">
    <property type="entry name" value="TIL_dom"/>
</dbReference>
<dbReference type="Pfam" id="PF01822">
    <property type="entry name" value="WSC"/>
    <property type="match status" value="1"/>
</dbReference>
<dbReference type="PANTHER" id="PTHR11339">
    <property type="entry name" value="EXTRACELLULAR MATRIX GLYCOPROTEIN RELATED"/>
    <property type="match status" value="1"/>
</dbReference>
<evidence type="ECO:0000256" key="1">
    <source>
        <dbReference type="ARBA" id="ARBA00022572"/>
    </source>
</evidence>
<dbReference type="PRINTS" id="PR00018">
    <property type="entry name" value="KRINGLE"/>
</dbReference>
<organism evidence="5">
    <name type="scientific">Magallana gigas</name>
    <name type="common">Pacific oyster</name>
    <name type="synonym">Crassostrea gigas</name>
    <dbReference type="NCBI Taxonomy" id="29159"/>
    <lineage>
        <taxon>Eukaryota</taxon>
        <taxon>Metazoa</taxon>
        <taxon>Spiralia</taxon>
        <taxon>Lophotrochozoa</taxon>
        <taxon>Mollusca</taxon>
        <taxon>Bivalvia</taxon>
        <taxon>Autobranchia</taxon>
        <taxon>Pteriomorphia</taxon>
        <taxon>Ostreida</taxon>
        <taxon>Ostreoidea</taxon>
        <taxon>Ostreidae</taxon>
        <taxon>Magallana</taxon>
    </lineage>
</organism>
<evidence type="ECO:0000256" key="4">
    <source>
        <dbReference type="PROSITE-ProRule" id="PRU00121"/>
    </source>
</evidence>
<dbReference type="GO" id="GO:0005615">
    <property type="term" value="C:extracellular space"/>
    <property type="evidence" value="ECO:0007669"/>
    <property type="project" value="TreeGrafter"/>
</dbReference>
<keyword evidence="3" id="KW-0325">Glycoprotein</keyword>
<accession>K1QRN4</accession>
<keyword evidence="2 4" id="KW-1015">Disulfide bond</keyword>
<evidence type="ECO:0000256" key="2">
    <source>
        <dbReference type="ARBA" id="ARBA00023157"/>
    </source>
</evidence>
<dbReference type="InterPro" id="IPR050780">
    <property type="entry name" value="Mucin_vWF_Thrombospondin_sf"/>
</dbReference>
<feature type="disulfide bond" evidence="4">
    <location>
        <begin position="752"/>
        <end position="775"/>
    </location>
</feature>
<dbReference type="Pfam" id="PF01826">
    <property type="entry name" value="TIL"/>
    <property type="match status" value="1"/>
</dbReference>
<gene>
    <name evidence="5" type="ORF">CGI_10001592</name>
</gene>
<dbReference type="Gene3D" id="2.10.25.10">
    <property type="entry name" value="Laminin"/>
    <property type="match status" value="1"/>
</dbReference>
<dbReference type="InterPro" id="IPR000742">
    <property type="entry name" value="EGF"/>
</dbReference>
<dbReference type="SUPFAM" id="SSF57440">
    <property type="entry name" value="Kringle-like"/>
    <property type="match status" value="1"/>
</dbReference>